<keyword evidence="4" id="KW-1185">Reference proteome</keyword>
<evidence type="ECO:0000256" key="1">
    <source>
        <dbReference type="SAM" id="MobiDB-lite"/>
    </source>
</evidence>
<keyword evidence="2" id="KW-0812">Transmembrane</keyword>
<dbReference type="PANTHER" id="PTHR32063:SF18">
    <property type="entry name" value="CATION EFFLUX SYSTEM PROTEIN"/>
    <property type="match status" value="1"/>
</dbReference>
<dbReference type="InterPro" id="IPR001036">
    <property type="entry name" value="Acrflvin-R"/>
</dbReference>
<protein>
    <submittedName>
        <fullName evidence="3">Cobalt-zinc-cadmium resistance protein CzcA</fullName>
    </submittedName>
</protein>
<dbReference type="PRINTS" id="PR00702">
    <property type="entry name" value="ACRIFLAVINRP"/>
</dbReference>
<dbReference type="SUPFAM" id="SSF82866">
    <property type="entry name" value="Multidrug efflux transporter AcrB transmembrane domain"/>
    <property type="match status" value="2"/>
</dbReference>
<dbReference type="EMBL" id="CAJZAF010000048">
    <property type="protein sequence ID" value="CAG9186127.1"/>
    <property type="molecule type" value="Genomic_DNA"/>
</dbReference>
<feature type="transmembrane region" description="Helical" evidence="2">
    <location>
        <begin position="389"/>
        <end position="413"/>
    </location>
</feature>
<feature type="transmembrane region" description="Helical" evidence="2">
    <location>
        <begin position="465"/>
        <end position="487"/>
    </location>
</feature>
<sequence length="1047" mass="112993">MSGFNLSALAVRERSVTLFLIILVSVAGVIAFFKLGRAEDPAFTVKTMTVVTAWPGATAQEMQDQVVERLEKRMQELRWYDRTETYTRPGLSFTTVTLLDSTPPAEVEGEFYQARKKLRDESAYLPPGVIGPIVNDEYSDVTFALFALKARGEPQRLLARDAEKLRQRLLHVAGVKKVNIIGEQPERIFVAFSHDRLATLGVSAQDIFTALNSQNVLTPAGSIDTAGPQVFIRLDGAFDKLQKIRDTPVVAQGRTLKLSDIATVERGYEDPATFLIRNNGEPALLLGVVMREGWNGLDLGKALEAEAANINAGLPLGISLTKVTDQSVNISASVDEFMVKFFVALLVVMVVSFLSMGWRVGTVVAAAVPLTLAAVFVVMAATGKNFDRITLGALILALGLLVDDAIIAIEMMVVKMEEGYSRVAASAYAWSHTAAPMLSGTLVTAIGFMPNGFARSTAGEYTSNMFWIVGIALIASWIVAVAFTPYLGVKLLPEIRKAEGHGAVYDTPNYNRFRGLLGRVIGRKWIVAGIVVGGFVVAVLGMSLVKKQFFPTSDRPEVLVEVQMPYGASIGQTSAAAAKVEAWLARQSEAKIVTAYVGQGAPRFYLALSPELPDPSFAKIIVLTGSQEEREALKLRLRKAINDGIAPEARVRVTQLVFGPYSPFPVAFRVSGPDADKLRAIAADMGKVMEASPLMRTVNTDWGTRTPALHFTLLQDRLQAVGLTSSAVAQQLQFLLSGLPVTEVREDIRSVQVLARAAGDIRLDPQKIAGFTLIGAAGQRIPLSQVGTVDVRMEDPILRRRDRTPTITVRGDIAEGLQPPDVSTAIYKQLAPIIARLPAGYSIEQAGAIEESAKATKALLPLFPIMLALTLVIIILQVRSISAMIMVLATSPLGLIGVVPTLLLFRQPFGINALVGLIALSGILMRNTLILIGQVHQNKAEGLAPFDAVVEATVQRARPVILTALAAMLAFIPLTHSVFWGTLAYTLIGGTFAGTVLTLVFLPAMYAIWYRIRVPVDKTGRIPETRIPMPPAGDTGGRNADTPAATT</sequence>
<dbReference type="Proteomes" id="UP000701702">
    <property type="component" value="Unassembled WGS sequence"/>
</dbReference>
<dbReference type="Gene3D" id="3.30.70.1430">
    <property type="entry name" value="Multidrug efflux transporter AcrB pore domain"/>
    <property type="match status" value="2"/>
</dbReference>
<feature type="transmembrane region" description="Helical" evidence="2">
    <location>
        <begin position="363"/>
        <end position="383"/>
    </location>
</feature>
<keyword evidence="2" id="KW-0472">Membrane</keyword>
<reference evidence="3 4" key="1">
    <citation type="submission" date="2021-08" db="EMBL/GenBank/DDBJ databases">
        <authorList>
            <person name="Peeters C."/>
        </authorList>
    </citation>
    <scope>NUCLEOTIDE SEQUENCE [LARGE SCALE GENOMIC DNA]</scope>
    <source>
        <strain evidence="3 4">LMG 23994</strain>
    </source>
</reference>
<evidence type="ECO:0000313" key="3">
    <source>
        <dbReference type="EMBL" id="CAG9186127.1"/>
    </source>
</evidence>
<feature type="transmembrane region" description="Helical" evidence="2">
    <location>
        <begin position="985"/>
        <end position="1009"/>
    </location>
</feature>
<dbReference type="InterPro" id="IPR027463">
    <property type="entry name" value="AcrB_DN_DC_subdom"/>
</dbReference>
<accession>A0ABN7ZPW3</accession>
<dbReference type="SUPFAM" id="SSF82693">
    <property type="entry name" value="Multidrug efflux transporter AcrB pore domain, PN1, PN2, PC1 and PC2 subdomains"/>
    <property type="match status" value="3"/>
</dbReference>
<feature type="transmembrane region" description="Helical" evidence="2">
    <location>
        <begin position="434"/>
        <end position="453"/>
    </location>
</feature>
<name>A0ABN7ZPW3_9BURK</name>
<proteinExistence type="predicted"/>
<dbReference type="Gene3D" id="3.30.70.1320">
    <property type="entry name" value="Multidrug efflux transporter AcrB pore domain like"/>
    <property type="match status" value="1"/>
</dbReference>
<organism evidence="3 4">
    <name type="scientific">Cupriavidus pinatubonensis</name>
    <dbReference type="NCBI Taxonomy" id="248026"/>
    <lineage>
        <taxon>Bacteria</taxon>
        <taxon>Pseudomonadati</taxon>
        <taxon>Pseudomonadota</taxon>
        <taxon>Betaproteobacteria</taxon>
        <taxon>Burkholderiales</taxon>
        <taxon>Burkholderiaceae</taxon>
        <taxon>Cupriavidus</taxon>
    </lineage>
</organism>
<evidence type="ECO:0000313" key="4">
    <source>
        <dbReference type="Proteomes" id="UP000701702"/>
    </source>
</evidence>
<feature type="transmembrane region" description="Helical" evidence="2">
    <location>
        <begin position="883"/>
        <end position="905"/>
    </location>
</feature>
<feature type="transmembrane region" description="Helical" evidence="2">
    <location>
        <begin position="960"/>
        <end position="979"/>
    </location>
</feature>
<dbReference type="SUPFAM" id="SSF82714">
    <property type="entry name" value="Multidrug efflux transporter AcrB TolC docking domain, DN and DC subdomains"/>
    <property type="match status" value="2"/>
</dbReference>
<evidence type="ECO:0000256" key="2">
    <source>
        <dbReference type="SAM" id="Phobius"/>
    </source>
</evidence>
<dbReference type="RefSeq" id="WP_224009384.1">
    <property type="nucleotide sequence ID" value="NZ_CAJZAF010000048.1"/>
</dbReference>
<dbReference type="PANTHER" id="PTHR32063">
    <property type="match status" value="1"/>
</dbReference>
<dbReference type="Pfam" id="PF00873">
    <property type="entry name" value="ACR_tran"/>
    <property type="match status" value="1"/>
</dbReference>
<feature type="region of interest" description="Disordered" evidence="1">
    <location>
        <begin position="1024"/>
        <end position="1047"/>
    </location>
</feature>
<comment type="caution">
    <text evidence="3">The sequence shown here is derived from an EMBL/GenBank/DDBJ whole genome shotgun (WGS) entry which is preliminary data.</text>
</comment>
<dbReference type="Gene3D" id="3.30.2090.10">
    <property type="entry name" value="Multidrug efflux transporter AcrB TolC docking domain, DN and DC subdomains"/>
    <property type="match status" value="2"/>
</dbReference>
<dbReference type="Gene3D" id="3.30.70.1440">
    <property type="entry name" value="Multidrug efflux transporter AcrB pore domain"/>
    <property type="match status" value="1"/>
</dbReference>
<feature type="transmembrane region" description="Helical" evidence="2">
    <location>
        <begin position="16"/>
        <end position="36"/>
    </location>
</feature>
<dbReference type="Gene3D" id="1.20.1640.10">
    <property type="entry name" value="Multidrug efflux transporter AcrB transmembrane domain"/>
    <property type="match status" value="2"/>
</dbReference>
<feature type="transmembrane region" description="Helical" evidence="2">
    <location>
        <begin position="858"/>
        <end position="876"/>
    </location>
</feature>
<keyword evidence="2" id="KW-1133">Transmembrane helix</keyword>
<feature type="transmembrane region" description="Helical" evidence="2">
    <location>
        <begin position="525"/>
        <end position="545"/>
    </location>
</feature>
<gene>
    <name evidence="3" type="primary">czcA_4</name>
    <name evidence="3" type="ORF">LMG23994_06068</name>
</gene>
<feature type="transmembrane region" description="Helical" evidence="2">
    <location>
        <begin position="337"/>
        <end position="356"/>
    </location>
</feature>